<keyword evidence="1" id="KW-0802">TPR repeat</keyword>
<comment type="caution">
    <text evidence="3">The sequence shown here is derived from an EMBL/GenBank/DDBJ whole genome shotgun (WGS) entry which is preliminary data.</text>
</comment>
<dbReference type="Gene3D" id="1.25.40.10">
    <property type="entry name" value="Tetratricopeptide repeat domain"/>
    <property type="match status" value="1"/>
</dbReference>
<dbReference type="InterPro" id="IPR019734">
    <property type="entry name" value="TPR_rpt"/>
</dbReference>
<dbReference type="PANTHER" id="PTHR46082:SF6">
    <property type="entry name" value="AAA+ ATPASE DOMAIN-CONTAINING PROTEIN-RELATED"/>
    <property type="match status" value="1"/>
</dbReference>
<dbReference type="InterPro" id="IPR002182">
    <property type="entry name" value="NB-ARC"/>
</dbReference>
<dbReference type="AlphaFoldDB" id="A0A9W8NE52"/>
<name>A0A9W8NE52_9PEZI</name>
<dbReference type="Proteomes" id="UP001148614">
    <property type="component" value="Unassembled WGS sequence"/>
</dbReference>
<dbReference type="GO" id="GO:0043531">
    <property type="term" value="F:ADP binding"/>
    <property type="evidence" value="ECO:0007669"/>
    <property type="project" value="InterPro"/>
</dbReference>
<dbReference type="Gene3D" id="3.40.50.300">
    <property type="entry name" value="P-loop containing nucleotide triphosphate hydrolases"/>
    <property type="match status" value="1"/>
</dbReference>
<dbReference type="SMART" id="SM00028">
    <property type="entry name" value="TPR"/>
    <property type="match status" value="1"/>
</dbReference>
<evidence type="ECO:0000313" key="3">
    <source>
        <dbReference type="EMBL" id="KAJ3571480.1"/>
    </source>
</evidence>
<reference evidence="3" key="1">
    <citation type="submission" date="2022-07" db="EMBL/GenBank/DDBJ databases">
        <title>Genome Sequence of Xylaria arbuscula.</title>
        <authorList>
            <person name="Buettner E."/>
        </authorList>
    </citation>
    <scope>NUCLEOTIDE SEQUENCE</scope>
    <source>
        <strain evidence="3">VT107</strain>
    </source>
</reference>
<dbReference type="PANTHER" id="PTHR46082">
    <property type="entry name" value="ATP/GTP-BINDING PROTEIN-RELATED"/>
    <property type="match status" value="1"/>
</dbReference>
<gene>
    <name evidence="3" type="ORF">NPX13_g5363</name>
</gene>
<dbReference type="SUPFAM" id="SSF48452">
    <property type="entry name" value="TPR-like"/>
    <property type="match status" value="1"/>
</dbReference>
<keyword evidence="4" id="KW-1185">Reference proteome</keyword>
<accession>A0A9W8NE52</accession>
<protein>
    <recommendedName>
        <fullName evidence="2">NB-ARC domain-containing protein</fullName>
    </recommendedName>
</protein>
<dbReference type="InterPro" id="IPR011990">
    <property type="entry name" value="TPR-like_helical_dom_sf"/>
</dbReference>
<organism evidence="3 4">
    <name type="scientific">Xylaria arbuscula</name>
    <dbReference type="NCBI Taxonomy" id="114810"/>
    <lineage>
        <taxon>Eukaryota</taxon>
        <taxon>Fungi</taxon>
        <taxon>Dikarya</taxon>
        <taxon>Ascomycota</taxon>
        <taxon>Pezizomycotina</taxon>
        <taxon>Sordariomycetes</taxon>
        <taxon>Xylariomycetidae</taxon>
        <taxon>Xylariales</taxon>
        <taxon>Xylariaceae</taxon>
        <taxon>Xylaria</taxon>
    </lineage>
</organism>
<sequence>MPLTGKQFVQLLKGFAESDRFSHHETPALFIVYAHENEESGKAHANYVLNVIKWLTAIRSRTISDKAPLLWSLDNDQSDPASVHNILDNQFRLLPRSSSNSVDKVIVFGSEVLRQYKQHSFAGGYIQELQTIYEEAIPKDHESKIRTLVETRCKEVGFHHILTELAFLQMRKDSHDKSHGIIPIVLSGDDMEYLQFVERCDVFLKDPSKEGYKLFFKLLKRVYDNYKGQAAITVIENCWEHLQGKDDISDNDIRTQISNGLDQLATDAAGRVRYLDRHDQGNMPHHFMVPFGRNDDFVGRNAILEQLLEKIPPSTNNDDCQRTAIEGLGGIGKTQIALEAAYQIRNRFPDCSIFWVPAIDLTSFENAYREIGRLLQLPGIDNETADVKVLVKTALGQKNAGNWLLIVDNIDDMELLRVYLADYVPFSRQGSILFTTRNRQVAVQLDIPRENIITVQEMDNAEATKLLRKGLKESQIGDAKSIQRLLNFLTNLPLAIKQASAFMASNTDVSSLEYLELCESSDTDLIEILSEEFEDRYRYRDHARKQNPVATTWLISFDTISRQDPQAADYLKFISFLAEKDIPRSLLPVASKLKMKKAISTLEAYAFITEHDTPDAFDIHRLIRLVTRSWLQKKGEWEKWTTKVVQELIKEYPFPRHENREIWTKYLPHGQAVLEVDGAVNTERNSNLLHNIAESYFILGKYDNAELLYRQTLELREEVLGREHPDTLASMNNLAGVLDSQGKYEEAEAILASQRTVSSD</sequence>
<dbReference type="SUPFAM" id="SSF52540">
    <property type="entry name" value="P-loop containing nucleoside triphosphate hydrolases"/>
    <property type="match status" value="1"/>
</dbReference>
<dbReference type="InterPro" id="IPR027417">
    <property type="entry name" value="P-loop_NTPase"/>
</dbReference>
<feature type="repeat" description="TPR" evidence="1">
    <location>
        <begin position="686"/>
        <end position="719"/>
    </location>
</feature>
<dbReference type="Pfam" id="PF13424">
    <property type="entry name" value="TPR_12"/>
    <property type="match status" value="1"/>
</dbReference>
<dbReference type="EMBL" id="JANPWZ010000841">
    <property type="protein sequence ID" value="KAJ3571480.1"/>
    <property type="molecule type" value="Genomic_DNA"/>
</dbReference>
<dbReference type="InterPro" id="IPR053137">
    <property type="entry name" value="NLR-like"/>
</dbReference>
<dbReference type="Pfam" id="PF00931">
    <property type="entry name" value="NB-ARC"/>
    <property type="match status" value="1"/>
</dbReference>
<proteinExistence type="predicted"/>
<feature type="domain" description="NB-ARC" evidence="2">
    <location>
        <begin position="315"/>
        <end position="469"/>
    </location>
</feature>
<dbReference type="PROSITE" id="PS50005">
    <property type="entry name" value="TPR"/>
    <property type="match status" value="1"/>
</dbReference>
<evidence type="ECO:0000259" key="2">
    <source>
        <dbReference type="Pfam" id="PF00931"/>
    </source>
</evidence>
<evidence type="ECO:0000313" key="4">
    <source>
        <dbReference type="Proteomes" id="UP001148614"/>
    </source>
</evidence>
<evidence type="ECO:0000256" key="1">
    <source>
        <dbReference type="PROSITE-ProRule" id="PRU00339"/>
    </source>
</evidence>
<dbReference type="VEuPathDB" id="FungiDB:F4678DRAFT_479500"/>